<accession>A0A369KHZ0</accession>
<dbReference type="Proteomes" id="UP000076154">
    <property type="component" value="Unassembled WGS sequence"/>
</dbReference>
<dbReference type="AlphaFoldDB" id="A0A369KHZ0"/>
<comment type="caution">
    <text evidence="1">The sequence shown here is derived from an EMBL/GenBank/DDBJ whole genome shotgun (WGS) entry which is preliminary data.</text>
</comment>
<dbReference type="InParanoid" id="A0A369KHZ0"/>
<gene>
    <name evidence="1" type="ORF">Hypma_007326</name>
</gene>
<proteinExistence type="predicted"/>
<evidence type="ECO:0000313" key="1">
    <source>
        <dbReference type="EMBL" id="RDB30546.1"/>
    </source>
</evidence>
<keyword evidence="2" id="KW-1185">Reference proteome</keyword>
<reference evidence="1" key="1">
    <citation type="submission" date="2018-04" db="EMBL/GenBank/DDBJ databases">
        <title>Whole genome sequencing of Hypsizygus marmoreus.</title>
        <authorList>
            <person name="Choi I.-G."/>
            <person name="Min B."/>
            <person name="Kim J.-G."/>
            <person name="Kim S."/>
            <person name="Oh Y.-L."/>
            <person name="Kong W.-S."/>
            <person name="Park H."/>
            <person name="Jeong J."/>
            <person name="Song E.-S."/>
        </authorList>
    </citation>
    <scope>NUCLEOTIDE SEQUENCE [LARGE SCALE GENOMIC DNA]</scope>
    <source>
        <strain evidence="1">51987-8</strain>
    </source>
</reference>
<sequence length="103" mass="11390">MGSCLSRRKTFDPATDLFDLHGKVVLITGGNTGIGCETVKHLAWDESKATARSRSSTGRASGWGMVRWYESRLCSPSYSPVFIVIAWFDRLVYSVITTKGLNN</sequence>
<name>A0A369KHZ0_HYPMA</name>
<protein>
    <submittedName>
        <fullName evidence="1">Uncharacterized protein</fullName>
    </submittedName>
</protein>
<dbReference type="EMBL" id="LUEZ02000005">
    <property type="protein sequence ID" value="RDB30546.1"/>
    <property type="molecule type" value="Genomic_DNA"/>
</dbReference>
<dbReference type="STRING" id="39966.A0A369KHZ0"/>
<dbReference type="Gene3D" id="3.40.50.720">
    <property type="entry name" value="NAD(P)-binding Rossmann-like Domain"/>
    <property type="match status" value="1"/>
</dbReference>
<organism evidence="1 2">
    <name type="scientific">Hypsizygus marmoreus</name>
    <name type="common">White beech mushroom</name>
    <name type="synonym">Agaricus marmoreus</name>
    <dbReference type="NCBI Taxonomy" id="39966"/>
    <lineage>
        <taxon>Eukaryota</taxon>
        <taxon>Fungi</taxon>
        <taxon>Dikarya</taxon>
        <taxon>Basidiomycota</taxon>
        <taxon>Agaricomycotina</taxon>
        <taxon>Agaricomycetes</taxon>
        <taxon>Agaricomycetidae</taxon>
        <taxon>Agaricales</taxon>
        <taxon>Tricholomatineae</taxon>
        <taxon>Lyophyllaceae</taxon>
        <taxon>Hypsizygus</taxon>
    </lineage>
</organism>
<dbReference type="InterPro" id="IPR036291">
    <property type="entry name" value="NAD(P)-bd_dom_sf"/>
</dbReference>
<dbReference type="OrthoDB" id="191139at2759"/>
<evidence type="ECO:0000313" key="2">
    <source>
        <dbReference type="Proteomes" id="UP000076154"/>
    </source>
</evidence>
<dbReference type="SUPFAM" id="SSF51735">
    <property type="entry name" value="NAD(P)-binding Rossmann-fold domains"/>
    <property type="match status" value="1"/>
</dbReference>